<dbReference type="EMBL" id="QKWP01000514">
    <property type="protein sequence ID" value="RIB18835.1"/>
    <property type="molecule type" value="Genomic_DNA"/>
</dbReference>
<accession>A0A397V8S7</accession>
<keyword evidence="2" id="KW-1185">Reference proteome</keyword>
<reference evidence="1 2" key="1">
    <citation type="submission" date="2018-06" db="EMBL/GenBank/DDBJ databases">
        <title>Comparative genomics reveals the genomic features of Rhizophagus irregularis, R. cerebriforme, R. diaphanum and Gigaspora rosea, and their symbiotic lifestyle signature.</title>
        <authorList>
            <person name="Morin E."/>
            <person name="San Clemente H."/>
            <person name="Chen E.C.H."/>
            <person name="De La Providencia I."/>
            <person name="Hainaut M."/>
            <person name="Kuo A."/>
            <person name="Kohler A."/>
            <person name="Murat C."/>
            <person name="Tang N."/>
            <person name="Roy S."/>
            <person name="Loubradou J."/>
            <person name="Henrissat B."/>
            <person name="Grigoriev I.V."/>
            <person name="Corradi N."/>
            <person name="Roux C."/>
            <person name="Martin F.M."/>
        </authorList>
    </citation>
    <scope>NUCLEOTIDE SEQUENCE [LARGE SCALE GENOMIC DNA]</scope>
    <source>
        <strain evidence="1 2">DAOM 194757</strain>
    </source>
</reference>
<evidence type="ECO:0000313" key="1">
    <source>
        <dbReference type="EMBL" id="RIB18835.1"/>
    </source>
</evidence>
<sequence length="155" mass="18223">MYKVITNEDTKTKEIFKHSKPLIIADEEQKENEENEKQKQQRKLMRSKKFASWSIAVSHEHQEQFRLVAISCINIDDITHLPYEDIESECGFTKIWKVDNNFNIERCEIEIEYGGVIQFLPKADDKVCNETNDEINDDKANDKIHAYFGKRIGNI</sequence>
<organism evidence="1 2">
    <name type="scientific">Gigaspora rosea</name>
    <dbReference type="NCBI Taxonomy" id="44941"/>
    <lineage>
        <taxon>Eukaryota</taxon>
        <taxon>Fungi</taxon>
        <taxon>Fungi incertae sedis</taxon>
        <taxon>Mucoromycota</taxon>
        <taxon>Glomeromycotina</taxon>
        <taxon>Glomeromycetes</taxon>
        <taxon>Diversisporales</taxon>
        <taxon>Gigasporaceae</taxon>
        <taxon>Gigaspora</taxon>
    </lineage>
</organism>
<gene>
    <name evidence="1" type="ORF">C2G38_2084703</name>
</gene>
<protein>
    <submittedName>
        <fullName evidence="1">Uncharacterized protein</fullName>
    </submittedName>
</protein>
<proteinExistence type="predicted"/>
<name>A0A397V8S7_9GLOM</name>
<comment type="caution">
    <text evidence="1">The sequence shown here is derived from an EMBL/GenBank/DDBJ whole genome shotgun (WGS) entry which is preliminary data.</text>
</comment>
<dbReference type="OrthoDB" id="10514045at2759"/>
<dbReference type="AlphaFoldDB" id="A0A397V8S7"/>
<evidence type="ECO:0000313" key="2">
    <source>
        <dbReference type="Proteomes" id="UP000266673"/>
    </source>
</evidence>
<dbReference type="Proteomes" id="UP000266673">
    <property type="component" value="Unassembled WGS sequence"/>
</dbReference>